<name>A0A068TVL9_COFCA</name>
<dbReference type="OrthoDB" id="441812at2759"/>
<evidence type="ECO:0000256" key="2">
    <source>
        <dbReference type="ARBA" id="ARBA00022679"/>
    </source>
</evidence>
<evidence type="ECO:0000313" key="6">
    <source>
        <dbReference type="Proteomes" id="UP000295252"/>
    </source>
</evidence>
<dbReference type="InterPro" id="IPR015353">
    <property type="entry name" value="Rubisco_LSMT_subst-bd"/>
</dbReference>
<proteinExistence type="predicted"/>
<dbReference type="FunFam" id="3.90.1410.10:FF:000005">
    <property type="entry name" value="Ribulose-1,5 bisphosphate carboxylase/oxygenase large subunit N-methyltransferase, chloroplastic"/>
    <property type="match status" value="1"/>
</dbReference>
<dbReference type="STRING" id="49390.A0A068TVL9"/>
<evidence type="ECO:0000259" key="4">
    <source>
        <dbReference type="PROSITE" id="PS50280"/>
    </source>
</evidence>
<dbReference type="EMBL" id="HG739088">
    <property type="protein sequence ID" value="CDP00009.1"/>
    <property type="molecule type" value="Genomic_DNA"/>
</dbReference>
<dbReference type="SUPFAM" id="SSF82199">
    <property type="entry name" value="SET domain"/>
    <property type="match status" value="1"/>
</dbReference>
<dbReference type="InterPro" id="IPR046341">
    <property type="entry name" value="SET_dom_sf"/>
</dbReference>
<dbReference type="InParanoid" id="A0A068TVL9"/>
<protein>
    <recommendedName>
        <fullName evidence="4">SET domain-containing protein</fullName>
    </recommendedName>
</protein>
<dbReference type="SUPFAM" id="SSF81822">
    <property type="entry name" value="RuBisCo LSMT C-terminal, substrate-binding domain"/>
    <property type="match status" value="1"/>
</dbReference>
<dbReference type="Gene3D" id="3.90.1410.10">
    <property type="entry name" value="set domain protein methyltransferase, domain 1"/>
    <property type="match status" value="1"/>
</dbReference>
<dbReference type="PROSITE" id="PS50280">
    <property type="entry name" value="SET"/>
    <property type="match status" value="1"/>
</dbReference>
<dbReference type="OMA" id="ACIKEME"/>
<dbReference type="InterPro" id="IPR050600">
    <property type="entry name" value="SETD3_SETD6_MTase"/>
</dbReference>
<dbReference type="PANTHER" id="PTHR13271:SF134">
    <property type="entry name" value="OS01G0976450 PROTEIN"/>
    <property type="match status" value="1"/>
</dbReference>
<dbReference type="InterPro" id="IPR001214">
    <property type="entry name" value="SET_dom"/>
</dbReference>
<sequence>MRDVLDDFPFWNFRWVKHYSLSRAKNSTSPPKAKGKQATVRLIDTSDSESGYKKAFLRGRKMRTLVLVGSANFTYTWCPLARRPFFTLSVRHRPKLKFSTSSDKACRSYIDEECDEDFLPWLEQKACTKISSTLSIGKSAHGRALYASKPIQAGDCILRVPYSVQLAPDNLPPEICSLFGDEVSSVSKVALLLLHEQKMGQKSEWAPYIRRLPQPFEMHNTIFWSDDELEMIRQSVIYQETIKQRNHIEKQFMAIKPATDQFPQCFEDVSLKDFAYAHALVTSRAWESSRGVSMIPFADFLNHDGTSEACLMSHEGKQLSEVIAERDYSPGDQVLISYGKFSNSSLVLDFGFTVPYNIYDQAQVELNIPQHYHLFQMKLELLQRFKAPAIKDVNEFSSSEKLFTIKEVKFASKKGRGIPQSFRAFARVLCSNAQELSDLESEAAQSDGRLARSPLKNKSREIEAHELIHSKITEQINEYDACIKSLGPSTSQNLVTKHALRRQMAHDLLTGELRVLKSASAWLKKYCATLLEG</sequence>
<accession>A0A068TVL9</accession>
<dbReference type="FunCoup" id="A0A068TVL9">
    <property type="interactions" value="282"/>
</dbReference>
<dbReference type="Gramene" id="CDP00009">
    <property type="protein sequence ID" value="CDP00009"/>
    <property type="gene ID" value="GSCOC_T00029763001"/>
</dbReference>
<keyword evidence="3" id="KW-0949">S-adenosyl-L-methionine</keyword>
<dbReference type="PANTHER" id="PTHR13271">
    <property type="entry name" value="UNCHARACTERIZED PUTATIVE METHYLTRANSFERASE"/>
    <property type="match status" value="1"/>
</dbReference>
<dbReference type="GO" id="GO:0016279">
    <property type="term" value="F:protein-lysine N-methyltransferase activity"/>
    <property type="evidence" value="ECO:0007669"/>
    <property type="project" value="TreeGrafter"/>
</dbReference>
<evidence type="ECO:0000313" key="5">
    <source>
        <dbReference type="EMBL" id="CDP00009.1"/>
    </source>
</evidence>
<dbReference type="Pfam" id="PF09273">
    <property type="entry name" value="Rubis-subs-bind"/>
    <property type="match status" value="1"/>
</dbReference>
<keyword evidence="6" id="KW-1185">Reference proteome</keyword>
<evidence type="ECO:0000256" key="1">
    <source>
        <dbReference type="ARBA" id="ARBA00022603"/>
    </source>
</evidence>
<keyword evidence="1" id="KW-0489">Methyltransferase</keyword>
<keyword evidence="2" id="KW-0808">Transferase</keyword>
<reference evidence="6" key="1">
    <citation type="journal article" date="2014" name="Science">
        <title>The coffee genome provides insight into the convergent evolution of caffeine biosynthesis.</title>
        <authorList>
            <person name="Denoeud F."/>
            <person name="Carretero-Paulet L."/>
            <person name="Dereeper A."/>
            <person name="Droc G."/>
            <person name="Guyot R."/>
            <person name="Pietrella M."/>
            <person name="Zheng C."/>
            <person name="Alberti A."/>
            <person name="Anthony F."/>
            <person name="Aprea G."/>
            <person name="Aury J.M."/>
            <person name="Bento P."/>
            <person name="Bernard M."/>
            <person name="Bocs S."/>
            <person name="Campa C."/>
            <person name="Cenci A."/>
            <person name="Combes M.C."/>
            <person name="Crouzillat D."/>
            <person name="Da Silva C."/>
            <person name="Daddiego L."/>
            <person name="De Bellis F."/>
            <person name="Dussert S."/>
            <person name="Garsmeur O."/>
            <person name="Gayraud T."/>
            <person name="Guignon V."/>
            <person name="Jahn K."/>
            <person name="Jamilloux V."/>
            <person name="Joet T."/>
            <person name="Labadie K."/>
            <person name="Lan T."/>
            <person name="Leclercq J."/>
            <person name="Lepelley M."/>
            <person name="Leroy T."/>
            <person name="Li L.T."/>
            <person name="Librado P."/>
            <person name="Lopez L."/>
            <person name="Munoz A."/>
            <person name="Noel B."/>
            <person name="Pallavicini A."/>
            <person name="Perrotta G."/>
            <person name="Poncet V."/>
            <person name="Pot D."/>
            <person name="Priyono X."/>
            <person name="Rigoreau M."/>
            <person name="Rouard M."/>
            <person name="Rozas J."/>
            <person name="Tranchant-Dubreuil C."/>
            <person name="VanBuren R."/>
            <person name="Zhang Q."/>
            <person name="Andrade A.C."/>
            <person name="Argout X."/>
            <person name="Bertrand B."/>
            <person name="de Kochko A."/>
            <person name="Graziosi G."/>
            <person name="Henry R.J."/>
            <person name="Jayarama X."/>
            <person name="Ming R."/>
            <person name="Nagai C."/>
            <person name="Rounsley S."/>
            <person name="Sankoff D."/>
            <person name="Giuliano G."/>
            <person name="Albert V.A."/>
            <person name="Wincker P."/>
            <person name="Lashermes P."/>
        </authorList>
    </citation>
    <scope>NUCLEOTIDE SEQUENCE [LARGE SCALE GENOMIC DNA]</scope>
    <source>
        <strain evidence="6">cv. DH200-94</strain>
    </source>
</reference>
<organism evidence="5 6">
    <name type="scientific">Coffea canephora</name>
    <name type="common">Robusta coffee</name>
    <dbReference type="NCBI Taxonomy" id="49390"/>
    <lineage>
        <taxon>Eukaryota</taxon>
        <taxon>Viridiplantae</taxon>
        <taxon>Streptophyta</taxon>
        <taxon>Embryophyta</taxon>
        <taxon>Tracheophyta</taxon>
        <taxon>Spermatophyta</taxon>
        <taxon>Magnoliopsida</taxon>
        <taxon>eudicotyledons</taxon>
        <taxon>Gunneridae</taxon>
        <taxon>Pentapetalae</taxon>
        <taxon>asterids</taxon>
        <taxon>lamiids</taxon>
        <taxon>Gentianales</taxon>
        <taxon>Rubiaceae</taxon>
        <taxon>Ixoroideae</taxon>
        <taxon>Gardenieae complex</taxon>
        <taxon>Bertiereae - Coffeeae clade</taxon>
        <taxon>Coffeeae</taxon>
        <taxon>Coffea</taxon>
    </lineage>
</organism>
<dbReference type="InterPro" id="IPR036464">
    <property type="entry name" value="Rubisco_LSMT_subst-bd_sf"/>
</dbReference>
<dbReference type="Gene3D" id="3.90.1420.10">
    <property type="entry name" value="Rubisco LSMT, substrate-binding domain"/>
    <property type="match status" value="1"/>
</dbReference>
<dbReference type="AlphaFoldDB" id="A0A068TVL9"/>
<dbReference type="Proteomes" id="UP000295252">
    <property type="component" value="Chromosome IV"/>
</dbReference>
<gene>
    <name evidence="5" type="ORF">GSCOC_T00029763001</name>
</gene>
<feature type="domain" description="SET" evidence="4">
    <location>
        <begin position="132"/>
        <end position="339"/>
    </location>
</feature>
<dbReference type="PhylomeDB" id="A0A068TVL9"/>
<dbReference type="Pfam" id="PF00856">
    <property type="entry name" value="SET"/>
    <property type="match status" value="1"/>
</dbReference>
<dbReference type="GO" id="GO:0032259">
    <property type="term" value="P:methylation"/>
    <property type="evidence" value="ECO:0007669"/>
    <property type="project" value="UniProtKB-KW"/>
</dbReference>
<evidence type="ECO:0000256" key="3">
    <source>
        <dbReference type="ARBA" id="ARBA00022691"/>
    </source>
</evidence>